<accession>A0A0G1JNQ0</accession>
<dbReference type="Pfam" id="PF04932">
    <property type="entry name" value="Wzy_C"/>
    <property type="match status" value="1"/>
</dbReference>
<feature type="transmembrane region" description="Helical" evidence="5">
    <location>
        <begin position="366"/>
        <end position="389"/>
    </location>
</feature>
<feature type="transmembrane region" description="Helical" evidence="5">
    <location>
        <begin position="78"/>
        <end position="97"/>
    </location>
</feature>
<feature type="transmembrane region" description="Helical" evidence="5">
    <location>
        <begin position="256"/>
        <end position="274"/>
    </location>
</feature>
<keyword evidence="2 5" id="KW-0812">Transmembrane</keyword>
<evidence type="ECO:0000256" key="4">
    <source>
        <dbReference type="ARBA" id="ARBA00023136"/>
    </source>
</evidence>
<evidence type="ECO:0000259" key="6">
    <source>
        <dbReference type="Pfam" id="PF04932"/>
    </source>
</evidence>
<dbReference type="PANTHER" id="PTHR37422:SF23">
    <property type="entry name" value="TEICHURONIC ACID BIOSYNTHESIS PROTEIN TUAE"/>
    <property type="match status" value="1"/>
</dbReference>
<dbReference type="GO" id="GO:0016020">
    <property type="term" value="C:membrane"/>
    <property type="evidence" value="ECO:0007669"/>
    <property type="project" value="UniProtKB-SubCell"/>
</dbReference>
<feature type="domain" description="O-antigen ligase-related" evidence="6">
    <location>
        <begin position="216"/>
        <end position="382"/>
    </location>
</feature>
<comment type="subcellular location">
    <subcellularLocation>
        <location evidence="1">Membrane</location>
        <topology evidence="1">Multi-pass membrane protein</topology>
    </subcellularLocation>
</comment>
<evidence type="ECO:0000256" key="5">
    <source>
        <dbReference type="SAM" id="Phobius"/>
    </source>
</evidence>
<evidence type="ECO:0000256" key="1">
    <source>
        <dbReference type="ARBA" id="ARBA00004141"/>
    </source>
</evidence>
<feature type="transmembrane region" description="Helical" evidence="5">
    <location>
        <begin position="49"/>
        <end position="66"/>
    </location>
</feature>
<name>A0A0G1JNQ0_9BACT</name>
<evidence type="ECO:0000256" key="3">
    <source>
        <dbReference type="ARBA" id="ARBA00022989"/>
    </source>
</evidence>
<dbReference type="Proteomes" id="UP000034835">
    <property type="component" value="Unassembled WGS sequence"/>
</dbReference>
<dbReference type="InterPro" id="IPR007016">
    <property type="entry name" value="O-antigen_ligase-rel_domated"/>
</dbReference>
<protein>
    <recommendedName>
        <fullName evidence="6">O-antigen ligase-related domain-containing protein</fullName>
    </recommendedName>
</protein>
<keyword evidence="3 5" id="KW-1133">Transmembrane helix</keyword>
<evidence type="ECO:0000313" key="7">
    <source>
        <dbReference type="EMBL" id="KKT73151.1"/>
    </source>
</evidence>
<proteinExistence type="predicted"/>
<dbReference type="EMBL" id="LCJG01000016">
    <property type="protein sequence ID" value="KKT73151.1"/>
    <property type="molecule type" value="Genomic_DNA"/>
</dbReference>
<feature type="transmembrane region" description="Helical" evidence="5">
    <location>
        <begin position="21"/>
        <end position="37"/>
    </location>
</feature>
<feature type="transmembrane region" description="Helical" evidence="5">
    <location>
        <begin position="232"/>
        <end position="249"/>
    </location>
</feature>
<feature type="transmembrane region" description="Helical" evidence="5">
    <location>
        <begin position="185"/>
        <end position="202"/>
    </location>
</feature>
<feature type="transmembrane region" description="Helical" evidence="5">
    <location>
        <begin position="140"/>
        <end position="158"/>
    </location>
</feature>
<evidence type="ECO:0000256" key="2">
    <source>
        <dbReference type="ARBA" id="ARBA00022692"/>
    </source>
</evidence>
<feature type="transmembrane region" description="Helical" evidence="5">
    <location>
        <begin position="209"/>
        <end position="226"/>
    </location>
</feature>
<organism evidence="7 8">
    <name type="scientific">Candidatus Collierbacteria bacterium GW2011_GWB1_44_6</name>
    <dbReference type="NCBI Taxonomy" id="1618384"/>
    <lineage>
        <taxon>Bacteria</taxon>
        <taxon>Candidatus Collieribacteriota</taxon>
    </lineage>
</organism>
<comment type="caution">
    <text evidence="7">The sequence shown here is derived from an EMBL/GenBank/DDBJ whole genome shotgun (WGS) entry which is preliminary data.</text>
</comment>
<feature type="transmembrane region" description="Helical" evidence="5">
    <location>
        <begin position="109"/>
        <end position="128"/>
    </location>
</feature>
<dbReference type="InterPro" id="IPR051533">
    <property type="entry name" value="WaaL-like"/>
</dbReference>
<sequence length="473" mass="53247">MSSKEKVIPQNGFKTINFIQFSFYTLFFVTPLLLWPFTSEVFEFNKMMFVYAMTIIIAAAWAIRSFQEKKFEIARTPLDLPLMLFLTSQIASTIFSIDRHTSLWGYYSRFHGGLVSTLCYVILFYALVTHFSGQAKAVRNLLYTILATAAITSFYALLERMGIDKHIWVQDVQNRVFSTLGQPNWLSAYLVAILPLSLFGAMNTKNLNLRLLNIFLSLLFLTAIIFTRSQSGIGAMAVVLIAFAVIASIQKKQIKILLGLSVLLFAILFVKSAAVGRTLHSLNKINPFYSDTVTIITEENKTRIGGSDSMAIRRVVWQGALELGKKYPFFGTGVETFGYSYYWTRPAAHNLTSEADFLYNKAHNEYLNFLATTGFLGLFAYLFLIFSSLRVLYSNLPKRFSAELSAEKLSANPSLLDRHASLAMTDLRSPLILGFISILITVSSVSSSPITSAFPWSMSPYSSFFFPPSFFLI</sequence>
<dbReference type="STRING" id="1618384.UW68_C0016G0031"/>
<dbReference type="PANTHER" id="PTHR37422">
    <property type="entry name" value="TEICHURONIC ACID BIOSYNTHESIS PROTEIN TUAE"/>
    <property type="match status" value="1"/>
</dbReference>
<dbReference type="AlphaFoldDB" id="A0A0G1JNQ0"/>
<reference evidence="7 8" key="1">
    <citation type="journal article" date="2015" name="Nature">
        <title>rRNA introns, odd ribosomes, and small enigmatic genomes across a large radiation of phyla.</title>
        <authorList>
            <person name="Brown C.T."/>
            <person name="Hug L.A."/>
            <person name="Thomas B.C."/>
            <person name="Sharon I."/>
            <person name="Castelle C.J."/>
            <person name="Singh A."/>
            <person name="Wilkins M.J."/>
            <person name="Williams K.H."/>
            <person name="Banfield J.F."/>
        </authorList>
    </citation>
    <scope>NUCLEOTIDE SEQUENCE [LARGE SCALE GENOMIC DNA]</scope>
</reference>
<gene>
    <name evidence="7" type="ORF">UW68_C0016G0031</name>
</gene>
<evidence type="ECO:0000313" key="8">
    <source>
        <dbReference type="Proteomes" id="UP000034835"/>
    </source>
</evidence>
<feature type="transmembrane region" description="Helical" evidence="5">
    <location>
        <begin position="431"/>
        <end position="456"/>
    </location>
</feature>
<keyword evidence="4 5" id="KW-0472">Membrane</keyword>